<dbReference type="InterPro" id="IPR036397">
    <property type="entry name" value="RNaseH_sf"/>
</dbReference>
<dbReference type="Pfam" id="PF12597">
    <property type="entry name" value="Cox20"/>
    <property type="match status" value="1"/>
</dbReference>
<dbReference type="InterPro" id="IPR022533">
    <property type="entry name" value="Cox20"/>
</dbReference>
<dbReference type="Pfam" id="PF00929">
    <property type="entry name" value="RNase_T"/>
    <property type="match status" value="1"/>
</dbReference>
<dbReference type="GO" id="GO:0003676">
    <property type="term" value="F:nucleic acid binding"/>
    <property type="evidence" value="ECO:0007669"/>
    <property type="project" value="InterPro"/>
</dbReference>
<comment type="function">
    <text evidence="17">Exoribonuclease involved in ribosome biosynthesis. Involved in the processing of ITS1, the internal transcribed spacer localized between the 18S and 5.8S rRNAs.</text>
</comment>
<evidence type="ECO:0000256" key="18">
    <source>
        <dbReference type="SAM" id="MobiDB-lite"/>
    </source>
</evidence>
<keyword evidence="14" id="KW-0496">Mitochondrion</keyword>
<dbReference type="GO" id="GO:0000027">
    <property type="term" value="P:ribosomal large subunit assembly"/>
    <property type="evidence" value="ECO:0007669"/>
    <property type="project" value="TreeGrafter"/>
</dbReference>
<dbReference type="SMART" id="SM00479">
    <property type="entry name" value="EXOIII"/>
    <property type="match status" value="1"/>
</dbReference>
<evidence type="ECO:0000256" key="14">
    <source>
        <dbReference type="ARBA" id="ARBA00023128"/>
    </source>
</evidence>
<dbReference type="CDD" id="cd06144">
    <property type="entry name" value="REX4_like"/>
    <property type="match status" value="1"/>
</dbReference>
<reference evidence="20" key="1">
    <citation type="submission" date="2014-08" db="EMBL/GenBank/DDBJ databases">
        <authorList>
            <person name="Sharma Rahul"/>
            <person name="Thines Marco"/>
        </authorList>
    </citation>
    <scope>NUCLEOTIDE SEQUENCE</scope>
</reference>
<dbReference type="GO" id="GO:0006364">
    <property type="term" value="P:rRNA processing"/>
    <property type="evidence" value="ECO:0007669"/>
    <property type="project" value="UniProtKB-KW"/>
</dbReference>
<dbReference type="PANTHER" id="PTHR12801">
    <property type="entry name" value="RNA EXONUCLEASE REXO1 / RECO3 FAMILY MEMBER-RELATED"/>
    <property type="match status" value="1"/>
</dbReference>
<dbReference type="InterPro" id="IPR013520">
    <property type="entry name" value="Ribonucl_H"/>
</dbReference>
<dbReference type="InterPro" id="IPR037431">
    <property type="entry name" value="REX4_DEDDh_dom"/>
</dbReference>
<evidence type="ECO:0000256" key="13">
    <source>
        <dbReference type="ARBA" id="ARBA00022989"/>
    </source>
</evidence>
<keyword evidence="15" id="KW-0472">Membrane</keyword>
<evidence type="ECO:0000256" key="10">
    <source>
        <dbReference type="ARBA" id="ARBA00022792"/>
    </source>
</evidence>
<evidence type="ECO:0000256" key="17">
    <source>
        <dbReference type="ARBA" id="ARBA00025599"/>
    </source>
</evidence>
<dbReference type="GO" id="GO:0008408">
    <property type="term" value="F:3'-5' exonuclease activity"/>
    <property type="evidence" value="ECO:0007669"/>
    <property type="project" value="InterPro"/>
</dbReference>
<keyword evidence="16" id="KW-0539">Nucleus</keyword>
<dbReference type="PANTHER" id="PTHR12801:SF45">
    <property type="entry name" value="RNA EXONUCLEASE 4"/>
    <property type="match status" value="1"/>
</dbReference>
<feature type="domain" description="Exonuclease" evidence="19">
    <location>
        <begin position="361"/>
        <end position="522"/>
    </location>
</feature>
<protein>
    <recommendedName>
        <fullName evidence="6">Cytochrome c oxidase assembly protein COX20, mitochondrial</fullName>
    </recommendedName>
    <alternativeName>
        <fullName evidence="5">RNA exonuclease 4</fullName>
    </alternativeName>
</protein>
<dbReference type="SUPFAM" id="SSF53098">
    <property type="entry name" value="Ribonuclease H-like"/>
    <property type="match status" value="1"/>
</dbReference>
<feature type="region of interest" description="Disordered" evidence="18">
    <location>
        <begin position="531"/>
        <end position="597"/>
    </location>
</feature>
<evidence type="ECO:0000256" key="9">
    <source>
        <dbReference type="ARBA" id="ARBA00022722"/>
    </source>
</evidence>
<feature type="compositionally biased region" description="Low complexity" evidence="18">
    <location>
        <begin position="213"/>
        <end position="234"/>
    </location>
</feature>
<accession>A0A0F7SFJ8</accession>
<dbReference type="GO" id="GO:0005634">
    <property type="term" value="C:nucleus"/>
    <property type="evidence" value="ECO:0007669"/>
    <property type="project" value="UniProtKB-SubCell"/>
</dbReference>
<dbReference type="InterPro" id="IPR047021">
    <property type="entry name" value="REXO1/3/4-like"/>
</dbReference>
<evidence type="ECO:0000256" key="3">
    <source>
        <dbReference type="ARBA" id="ARBA00009575"/>
    </source>
</evidence>
<proteinExistence type="inferred from homology"/>
<dbReference type="EMBL" id="LN483116">
    <property type="protein sequence ID" value="CDZ96308.1"/>
    <property type="molecule type" value="Genomic_DNA"/>
</dbReference>
<keyword evidence="8" id="KW-0812">Transmembrane</keyword>
<feature type="region of interest" description="Disordered" evidence="18">
    <location>
        <begin position="1"/>
        <end position="31"/>
    </location>
</feature>
<keyword evidence="13" id="KW-1133">Transmembrane helix</keyword>
<evidence type="ECO:0000256" key="6">
    <source>
        <dbReference type="ARBA" id="ARBA00017689"/>
    </source>
</evidence>
<evidence type="ECO:0000256" key="12">
    <source>
        <dbReference type="ARBA" id="ARBA00022839"/>
    </source>
</evidence>
<keyword evidence="10" id="KW-0999">Mitochondrion inner membrane</keyword>
<keyword evidence="9" id="KW-0540">Nuclease</keyword>
<feature type="compositionally biased region" description="Acidic residues" evidence="18">
    <location>
        <begin position="583"/>
        <end position="597"/>
    </location>
</feature>
<evidence type="ECO:0000256" key="1">
    <source>
        <dbReference type="ARBA" id="ARBA00004123"/>
    </source>
</evidence>
<keyword evidence="11" id="KW-0378">Hydrolase</keyword>
<evidence type="ECO:0000256" key="5">
    <source>
        <dbReference type="ARBA" id="ARBA00016937"/>
    </source>
</evidence>
<organism evidence="20">
    <name type="scientific">Phaffia rhodozyma</name>
    <name type="common">Yeast</name>
    <name type="synonym">Xanthophyllomyces dendrorhous</name>
    <dbReference type="NCBI Taxonomy" id="264483"/>
    <lineage>
        <taxon>Eukaryota</taxon>
        <taxon>Fungi</taxon>
        <taxon>Dikarya</taxon>
        <taxon>Basidiomycota</taxon>
        <taxon>Agaricomycotina</taxon>
        <taxon>Tremellomycetes</taxon>
        <taxon>Cystofilobasidiales</taxon>
        <taxon>Mrakiaceae</taxon>
        <taxon>Phaffia</taxon>
    </lineage>
</organism>
<evidence type="ECO:0000259" key="19">
    <source>
        <dbReference type="SMART" id="SM00479"/>
    </source>
</evidence>
<comment type="subcellular location">
    <subcellularLocation>
        <location evidence="2">Mitochondrion inner membrane</location>
    </subcellularLocation>
    <subcellularLocation>
        <location evidence="1">Nucleus</location>
    </subcellularLocation>
</comment>
<dbReference type="GO" id="GO:0033617">
    <property type="term" value="P:mitochondrial respiratory chain complex IV assembly"/>
    <property type="evidence" value="ECO:0007669"/>
    <property type="project" value="InterPro"/>
</dbReference>
<feature type="compositionally biased region" description="Polar residues" evidence="18">
    <location>
        <begin position="16"/>
        <end position="31"/>
    </location>
</feature>
<feature type="compositionally biased region" description="Low complexity" evidence="18">
    <location>
        <begin position="554"/>
        <end position="568"/>
    </location>
</feature>
<feature type="compositionally biased region" description="Low complexity" evidence="18">
    <location>
        <begin position="260"/>
        <end position="275"/>
    </location>
</feature>
<evidence type="ECO:0000256" key="4">
    <source>
        <dbReference type="ARBA" id="ARBA00010489"/>
    </source>
</evidence>
<comment type="similarity">
    <text evidence="4">Belongs to the REXO4 family.</text>
</comment>
<evidence type="ECO:0000256" key="15">
    <source>
        <dbReference type="ARBA" id="ARBA00023136"/>
    </source>
</evidence>
<evidence type="ECO:0000256" key="2">
    <source>
        <dbReference type="ARBA" id="ARBA00004273"/>
    </source>
</evidence>
<comment type="similarity">
    <text evidence="3">Belongs to the COX20 family.</text>
</comment>
<evidence type="ECO:0000256" key="7">
    <source>
        <dbReference type="ARBA" id="ARBA00022552"/>
    </source>
</evidence>
<evidence type="ECO:0000256" key="16">
    <source>
        <dbReference type="ARBA" id="ARBA00023242"/>
    </source>
</evidence>
<keyword evidence="12" id="KW-0269">Exonuclease</keyword>
<keyword evidence="7" id="KW-0698">rRNA processing</keyword>
<evidence type="ECO:0000313" key="20">
    <source>
        <dbReference type="EMBL" id="CDZ96308.1"/>
    </source>
</evidence>
<dbReference type="FunFam" id="3.30.420.10:FF:000007">
    <property type="entry name" value="Interferon-stimulated exonuclease gene 20"/>
    <property type="match status" value="1"/>
</dbReference>
<name>A0A0F7SFJ8_PHARH</name>
<evidence type="ECO:0000256" key="11">
    <source>
        <dbReference type="ARBA" id="ARBA00022801"/>
    </source>
</evidence>
<evidence type="ECO:0000256" key="8">
    <source>
        <dbReference type="ARBA" id="ARBA00022692"/>
    </source>
</evidence>
<dbReference type="AlphaFoldDB" id="A0A0F7SFJ8"/>
<dbReference type="GO" id="GO:0005743">
    <property type="term" value="C:mitochondrial inner membrane"/>
    <property type="evidence" value="ECO:0007669"/>
    <property type="project" value="UniProtKB-SubCell"/>
</dbReference>
<feature type="region of interest" description="Disordered" evidence="18">
    <location>
        <begin position="260"/>
        <end position="333"/>
    </location>
</feature>
<feature type="compositionally biased region" description="Basic and acidic residues" evidence="18">
    <location>
        <begin position="299"/>
        <end position="313"/>
    </location>
</feature>
<sequence length="597" mass="63996">MAVGSFPDQAYDPSKATPTGNQFYPPQNDPNVTVLPPKRAELTTANLWEAIKMTKLEDLSPSKLGQIPCMRTSMLQGIGGGVGFAIIRLLTGKPGISTVFSAFGWFSVAFTGIGGAANLYCNKKRTEEIEMMRLIHERFPERSLANARKRREQAERENVQVADLPPPPKVEVSQPSYISVSDSDGNFLGKMTPAMAELAKSRGANETFTEVKAGSADMPSPAPSSATSSKGKSKMTVAVKAVTVKPKPKVSSNWAALKSTIAPSTSASSSSSGIAGKKRKRAGGGEISGVGKYVGELGGRVERKEESFKRGRENNSPPPSTSTAISESSTPETTYSPLIQELRSMVLGTSPAIETKTEPGKYLCIDCEMVGVGALGEQSSLGRVSIVNYHGAVVYDTFVRPKERVVDYRTWVSGVSAADLINAPTFEEVIVKVAQVIKGKVLIGHAIQNDFSAMLLSHPAPFTRDTQKCPELRKIAGSRLPGLKKLTKLVLGLEIQEASHSSVTDARATMALYRTIKDTWEPTFSVAMVRHEQKTKPKSKTAPAESFPGGGRRGVSSGLGSIVSSKTKGVTKKGKGPGVGRVEDDDRDDDGDNWWDE</sequence>
<dbReference type="Gene3D" id="3.30.420.10">
    <property type="entry name" value="Ribonuclease H-like superfamily/Ribonuclease H"/>
    <property type="match status" value="1"/>
</dbReference>
<feature type="region of interest" description="Disordered" evidence="18">
    <location>
        <begin position="210"/>
        <end position="234"/>
    </location>
</feature>
<dbReference type="InterPro" id="IPR012337">
    <property type="entry name" value="RNaseH-like_sf"/>
</dbReference>